<feature type="region of interest" description="Disordered" evidence="2">
    <location>
        <begin position="99"/>
        <end position="154"/>
    </location>
</feature>
<name>A0A8D0GVE8_SPHPU</name>
<evidence type="ECO:0000256" key="2">
    <source>
        <dbReference type="SAM" id="MobiDB-lite"/>
    </source>
</evidence>
<dbReference type="GO" id="GO:0051601">
    <property type="term" value="P:exocyst localization"/>
    <property type="evidence" value="ECO:0007669"/>
    <property type="project" value="TreeGrafter"/>
</dbReference>
<evidence type="ECO:0000313" key="4">
    <source>
        <dbReference type="Proteomes" id="UP000694392"/>
    </source>
</evidence>
<dbReference type="PANTHER" id="PTHR21292:SF7">
    <property type="entry name" value="EXOCYST COMPLEX COMPONENT 3-LIKE 2"/>
    <property type="match status" value="1"/>
</dbReference>
<evidence type="ECO:0000313" key="3">
    <source>
        <dbReference type="Ensembl" id="ENSSPUP00000014326.1"/>
    </source>
</evidence>
<dbReference type="OMA" id="ANCVPPF"/>
<dbReference type="GO" id="GO:0000149">
    <property type="term" value="F:SNARE binding"/>
    <property type="evidence" value="ECO:0007669"/>
    <property type="project" value="TreeGrafter"/>
</dbReference>
<feature type="compositionally biased region" description="Basic and acidic residues" evidence="2">
    <location>
        <begin position="100"/>
        <end position="123"/>
    </location>
</feature>
<proteinExistence type="inferred from homology"/>
<dbReference type="GO" id="GO:0006887">
    <property type="term" value="P:exocytosis"/>
    <property type="evidence" value="ECO:0007669"/>
    <property type="project" value="InterPro"/>
</dbReference>
<feature type="region of interest" description="Disordered" evidence="2">
    <location>
        <begin position="856"/>
        <end position="875"/>
    </location>
</feature>
<protein>
    <submittedName>
        <fullName evidence="3">Exocyst complex component 3 like 2</fullName>
    </submittedName>
</protein>
<keyword evidence="4" id="KW-1185">Reference proteome</keyword>
<feature type="compositionally biased region" description="Basic and acidic residues" evidence="2">
    <location>
        <begin position="862"/>
        <end position="875"/>
    </location>
</feature>
<dbReference type="InterPro" id="IPR042532">
    <property type="entry name" value="EXOC3/Sec6_C"/>
</dbReference>
<dbReference type="Proteomes" id="UP000694392">
    <property type="component" value="Unplaced"/>
</dbReference>
<comment type="similarity">
    <text evidence="1">Belongs to the SEC6 family.</text>
</comment>
<dbReference type="PANTHER" id="PTHR21292">
    <property type="entry name" value="EXOCYST COMPLEX COMPONENT SEC6-RELATED"/>
    <property type="match status" value="1"/>
</dbReference>
<sequence>MPVLKNPYKLKMAKVKVNGEAGGSGSLILEKETEGTNPFEEDCDDNERDSFLDDLSPEGRNPSKGRGRECDRDIFTRNPDEGYRRRATLERLVGLSPFRMGKDKKDVGKEKAQNGEKGTDRKSFLGRIMISLADGEQGPRTPEKRKPRRSSEDFSLLQRFNGRRKESLCSLDCNMAEKENGGSDTLKRMSFLKLGLGGKIRRASLVEKLIQPEASEPEPVPEEVETVAKPKEPLSVLEILNLIHQRDLLTADEHIIDLEAECDQEGQQSPESGESSKDGSRKAKDVNLLYEALLKELWAVLAESLAAKRVYPPLELMVRVIEQEEATDRKWLEAKVEKIRGARPRAVKKRWAEAVRQSVGQRLGECVEGKAGSIAGLMDRLTKGTVEDLCAVKSHLLLAYPKEYEAFGVYLRSYHAGLAQHLADVVQKNLSIADLYFILDWHSNTYPREVLGRAEIAPLVSAHQLGPLLPPETQLSLEESCVSAVKAKIMREMVQELYKEEEKWEQEAKSEDFQFGLSSKVISVMRVHVDKAPLITEEFGRKMAQCCLGCLAEFLQSFQKKVERFHERRGDSDPPAESYMGRTVALINCCPPFRDYVGRLVQFGHPESEGASCRASASLDRVTRVCNRVLADRLFEDLKPYFHKLMKRKWLSNSEAFDSILALLSEYIQKLEKMKQEPYQMLVNEVHRRVLIEYIRPLMQVRIICTSSKMRAKMATKLGDEAQLLKELFIRLKSTSLWLNAAVPHLADILVLEDTPSIQMEVGILVRDFPDVQKTHVSAILDVRGLRNQAQRQEILAVVKDLELVDGEMPLCRERSFFAEIPAMREVRCIQVSFHRLSHVILTCVSRLHRRPQLPARSSTRRWAEPREKEDELRV</sequence>
<organism evidence="3 4">
    <name type="scientific">Sphenodon punctatus</name>
    <name type="common">Tuatara</name>
    <name type="synonym">Hatteria punctata</name>
    <dbReference type="NCBI Taxonomy" id="8508"/>
    <lineage>
        <taxon>Eukaryota</taxon>
        <taxon>Metazoa</taxon>
        <taxon>Chordata</taxon>
        <taxon>Craniata</taxon>
        <taxon>Vertebrata</taxon>
        <taxon>Euteleostomi</taxon>
        <taxon>Lepidosauria</taxon>
        <taxon>Sphenodontia</taxon>
        <taxon>Sphenodontidae</taxon>
        <taxon>Sphenodon</taxon>
    </lineage>
</organism>
<accession>A0A8D0GVE8</accession>
<dbReference type="Ensembl" id="ENSSPUT00000015293.1">
    <property type="protein sequence ID" value="ENSSPUP00000014334.1"/>
    <property type="gene ID" value="ENSSPUG00000011049.1"/>
</dbReference>
<gene>
    <name evidence="3" type="primary">EXOC3L2</name>
</gene>
<dbReference type="InterPro" id="IPR010326">
    <property type="entry name" value="EXOC3/Sec6"/>
</dbReference>
<dbReference type="Pfam" id="PF06046">
    <property type="entry name" value="Sec6"/>
    <property type="match status" value="1"/>
</dbReference>
<dbReference type="GO" id="GO:0000145">
    <property type="term" value="C:exocyst"/>
    <property type="evidence" value="ECO:0007669"/>
    <property type="project" value="InterPro"/>
</dbReference>
<dbReference type="FunFam" id="1.10.357.70:FF:000003">
    <property type="entry name" value="exocyst complex component 3-like protein 2"/>
    <property type="match status" value="1"/>
</dbReference>
<dbReference type="Ensembl" id="ENSSPUT00000015285.1">
    <property type="protein sequence ID" value="ENSSPUP00000014326.1"/>
    <property type="gene ID" value="ENSSPUG00000011049.1"/>
</dbReference>
<feature type="region of interest" description="Disordered" evidence="2">
    <location>
        <begin position="20"/>
        <end position="86"/>
    </location>
</feature>
<dbReference type="GeneTree" id="ENSGT01030000234613"/>
<feature type="region of interest" description="Disordered" evidence="2">
    <location>
        <begin position="261"/>
        <end position="281"/>
    </location>
</feature>
<evidence type="ECO:0000256" key="1">
    <source>
        <dbReference type="ARBA" id="ARBA00009447"/>
    </source>
</evidence>
<dbReference type="Gene3D" id="1.10.357.70">
    <property type="entry name" value="Exocyst complex component Sec6, C-terminal domain"/>
    <property type="match status" value="1"/>
</dbReference>
<feature type="compositionally biased region" description="Basic and acidic residues" evidence="2">
    <location>
        <begin position="141"/>
        <end position="152"/>
    </location>
</feature>
<reference evidence="3" key="1">
    <citation type="submission" date="2025-05" db="UniProtKB">
        <authorList>
            <consortium name="Ensembl"/>
        </authorList>
    </citation>
    <scope>IDENTIFICATION</scope>
</reference>
<feature type="compositionally biased region" description="Basic and acidic residues" evidence="2">
    <location>
        <begin position="66"/>
        <end position="86"/>
    </location>
</feature>
<dbReference type="AlphaFoldDB" id="A0A8D0GVE8"/>